<accession>A0ABV8RTA5</accession>
<evidence type="ECO:0000313" key="4">
    <source>
        <dbReference type="Proteomes" id="UP001595828"/>
    </source>
</evidence>
<gene>
    <name evidence="3" type="ORF">ACFO0A_10360</name>
</gene>
<protein>
    <submittedName>
        <fullName evidence="3">TadE/TadG family type IV pilus assembly protein</fullName>
    </submittedName>
</protein>
<keyword evidence="1" id="KW-0812">Transmembrane</keyword>
<keyword evidence="1" id="KW-1133">Transmembrane helix</keyword>
<evidence type="ECO:0000313" key="3">
    <source>
        <dbReference type="EMBL" id="MFC4295456.1"/>
    </source>
</evidence>
<proteinExistence type="predicted"/>
<keyword evidence="4" id="KW-1185">Reference proteome</keyword>
<reference evidence="4" key="1">
    <citation type="journal article" date="2019" name="Int. J. Syst. Evol. Microbiol.">
        <title>The Global Catalogue of Microorganisms (GCM) 10K type strain sequencing project: providing services to taxonomists for standard genome sequencing and annotation.</title>
        <authorList>
            <consortium name="The Broad Institute Genomics Platform"/>
            <consortium name="The Broad Institute Genome Sequencing Center for Infectious Disease"/>
            <person name="Wu L."/>
            <person name="Ma J."/>
        </authorList>
    </citation>
    <scope>NUCLEOTIDE SEQUENCE [LARGE SCALE GENOMIC DNA]</scope>
    <source>
        <strain evidence="4">CGMCC 1.12989</strain>
    </source>
</reference>
<sequence length="150" mass="16130">MALVRLRSFLGDRRGTVMIETAFVAPVLVMMALGSFDASRMVARQAELQSAAAEAASIVQTSPPQDAAARDTIRNVLKASTGLDDEHVVVAEIYRCDSDPAYVLTKTCAATSHVSTFVRVTLTDSYSPVWTNFGVGSALQYDVVRTVQVS</sequence>
<dbReference type="RefSeq" id="WP_379539646.1">
    <property type="nucleotide sequence ID" value="NZ_JBHSDR010000006.1"/>
</dbReference>
<dbReference type="Proteomes" id="UP001595828">
    <property type="component" value="Unassembled WGS sequence"/>
</dbReference>
<feature type="transmembrane region" description="Helical" evidence="1">
    <location>
        <begin position="15"/>
        <end position="36"/>
    </location>
</feature>
<keyword evidence="1" id="KW-0472">Membrane</keyword>
<evidence type="ECO:0000259" key="2">
    <source>
        <dbReference type="Pfam" id="PF07811"/>
    </source>
</evidence>
<comment type="caution">
    <text evidence="3">The sequence shown here is derived from an EMBL/GenBank/DDBJ whole genome shotgun (WGS) entry which is preliminary data.</text>
</comment>
<dbReference type="Pfam" id="PF07811">
    <property type="entry name" value="TadE"/>
    <property type="match status" value="1"/>
</dbReference>
<organism evidence="3 4">
    <name type="scientific">Novosphingobium tardum</name>
    <dbReference type="NCBI Taxonomy" id="1538021"/>
    <lineage>
        <taxon>Bacteria</taxon>
        <taxon>Pseudomonadati</taxon>
        <taxon>Pseudomonadota</taxon>
        <taxon>Alphaproteobacteria</taxon>
        <taxon>Sphingomonadales</taxon>
        <taxon>Sphingomonadaceae</taxon>
        <taxon>Novosphingobium</taxon>
    </lineage>
</organism>
<feature type="domain" description="TadE-like" evidence="2">
    <location>
        <begin position="15"/>
        <end position="56"/>
    </location>
</feature>
<name>A0ABV8RTA5_9SPHN</name>
<dbReference type="InterPro" id="IPR012495">
    <property type="entry name" value="TadE-like_dom"/>
</dbReference>
<dbReference type="EMBL" id="JBHSDR010000006">
    <property type="protein sequence ID" value="MFC4295456.1"/>
    <property type="molecule type" value="Genomic_DNA"/>
</dbReference>
<evidence type="ECO:0000256" key="1">
    <source>
        <dbReference type="SAM" id="Phobius"/>
    </source>
</evidence>